<sequence length="150" mass="15777">MQGAGANAAAAAAAEEAAALLTFAHSVPPAFDETTSVRALKQFLAEAGAGVMARMCSEKAELLGLARERLNGWEIRRAVACSRLGSHNVGDRALFRLEAGGAVQRGALTKAYRELIIRVHPDKNPGDDQATPAFQYLQAAYQRLSAVAGA</sequence>
<dbReference type="EMBL" id="LSYV01000057">
    <property type="protein sequence ID" value="KXZ45288.1"/>
    <property type="molecule type" value="Genomic_DNA"/>
</dbReference>
<dbReference type="STRING" id="33097.A0A150G639"/>
<dbReference type="OrthoDB" id="541564at2759"/>
<feature type="domain" description="J" evidence="1">
    <location>
        <begin position="90"/>
        <end position="149"/>
    </location>
</feature>
<name>A0A150G639_GONPE</name>
<comment type="caution">
    <text evidence="2">The sequence shown here is derived from an EMBL/GenBank/DDBJ whole genome shotgun (WGS) entry which is preliminary data.</text>
</comment>
<evidence type="ECO:0000313" key="2">
    <source>
        <dbReference type="EMBL" id="KXZ45288.1"/>
    </source>
</evidence>
<gene>
    <name evidence="2" type="ORF">GPECTOR_56g384</name>
</gene>
<dbReference type="InterPro" id="IPR036869">
    <property type="entry name" value="J_dom_sf"/>
</dbReference>
<dbReference type="SUPFAM" id="SSF46565">
    <property type="entry name" value="Chaperone J-domain"/>
    <property type="match status" value="1"/>
</dbReference>
<protein>
    <recommendedName>
        <fullName evidence="1">J domain-containing protein</fullName>
    </recommendedName>
</protein>
<dbReference type="InterPro" id="IPR001623">
    <property type="entry name" value="DnaJ_domain"/>
</dbReference>
<dbReference type="Proteomes" id="UP000075714">
    <property type="component" value="Unassembled WGS sequence"/>
</dbReference>
<proteinExistence type="predicted"/>
<evidence type="ECO:0000313" key="3">
    <source>
        <dbReference type="Proteomes" id="UP000075714"/>
    </source>
</evidence>
<keyword evidence="3" id="KW-1185">Reference proteome</keyword>
<dbReference type="PROSITE" id="PS50076">
    <property type="entry name" value="DNAJ_2"/>
    <property type="match status" value="1"/>
</dbReference>
<dbReference type="Pfam" id="PF00226">
    <property type="entry name" value="DnaJ"/>
    <property type="match status" value="1"/>
</dbReference>
<dbReference type="AlphaFoldDB" id="A0A150G639"/>
<dbReference type="SMART" id="SM00271">
    <property type="entry name" value="DnaJ"/>
    <property type="match status" value="1"/>
</dbReference>
<evidence type="ECO:0000259" key="1">
    <source>
        <dbReference type="PROSITE" id="PS50076"/>
    </source>
</evidence>
<reference evidence="3" key="1">
    <citation type="journal article" date="2016" name="Nat. Commun.">
        <title>The Gonium pectorale genome demonstrates co-option of cell cycle regulation during the evolution of multicellularity.</title>
        <authorList>
            <person name="Hanschen E.R."/>
            <person name="Marriage T.N."/>
            <person name="Ferris P.J."/>
            <person name="Hamaji T."/>
            <person name="Toyoda A."/>
            <person name="Fujiyama A."/>
            <person name="Neme R."/>
            <person name="Noguchi H."/>
            <person name="Minakuchi Y."/>
            <person name="Suzuki M."/>
            <person name="Kawai-Toyooka H."/>
            <person name="Smith D.R."/>
            <person name="Sparks H."/>
            <person name="Anderson J."/>
            <person name="Bakaric R."/>
            <person name="Luria V."/>
            <person name="Karger A."/>
            <person name="Kirschner M.W."/>
            <person name="Durand P.M."/>
            <person name="Michod R.E."/>
            <person name="Nozaki H."/>
            <person name="Olson B.J."/>
        </authorList>
    </citation>
    <scope>NUCLEOTIDE SEQUENCE [LARGE SCALE GENOMIC DNA]</scope>
    <source>
        <strain evidence="3">NIES-2863</strain>
    </source>
</reference>
<accession>A0A150G639</accession>
<dbReference type="CDD" id="cd06257">
    <property type="entry name" value="DnaJ"/>
    <property type="match status" value="1"/>
</dbReference>
<organism evidence="2 3">
    <name type="scientific">Gonium pectorale</name>
    <name type="common">Green alga</name>
    <dbReference type="NCBI Taxonomy" id="33097"/>
    <lineage>
        <taxon>Eukaryota</taxon>
        <taxon>Viridiplantae</taxon>
        <taxon>Chlorophyta</taxon>
        <taxon>core chlorophytes</taxon>
        <taxon>Chlorophyceae</taxon>
        <taxon>CS clade</taxon>
        <taxon>Chlamydomonadales</taxon>
        <taxon>Volvocaceae</taxon>
        <taxon>Gonium</taxon>
    </lineage>
</organism>
<dbReference type="Gene3D" id="1.10.287.110">
    <property type="entry name" value="DnaJ domain"/>
    <property type="match status" value="1"/>
</dbReference>